<comment type="caution">
    <text evidence="1">The sequence shown here is derived from an EMBL/GenBank/DDBJ whole genome shotgun (WGS) entry which is preliminary data.</text>
</comment>
<dbReference type="EMBL" id="CAJVPZ010065987">
    <property type="protein sequence ID" value="CAG8795763.1"/>
    <property type="molecule type" value="Genomic_DNA"/>
</dbReference>
<name>A0A9N9JVQ0_9GLOM</name>
<evidence type="ECO:0000313" key="2">
    <source>
        <dbReference type="Proteomes" id="UP000789396"/>
    </source>
</evidence>
<accession>A0A9N9JVQ0</accession>
<dbReference type="Proteomes" id="UP000789396">
    <property type="component" value="Unassembled WGS sequence"/>
</dbReference>
<evidence type="ECO:0000313" key="1">
    <source>
        <dbReference type="EMBL" id="CAG8795763.1"/>
    </source>
</evidence>
<dbReference type="AlphaFoldDB" id="A0A9N9JVQ0"/>
<sequence length="261" mass="30590">IIEDCEKCKKNMRCDAKYPIICDNCLHEVLKIEFDNWTSGDSLIDELIRKAQLSLPYNRYPEWIPCDSFTEIQYIKGEFGVVISAKWSQGAKRMQSYGNRRHHTRSGPCKIILKKFMKQSLSTEMPLYCCLYGITQNISTSEYLLVDSTSPCDICLRKMLKSEFSNWSSGNLLIDEFIKKAQLSLPYNRHPEWIPYDSFTKIKYIKRDEFGAEWNQGARRTQSSNNEHYYIRSGPRVVVLKKLKDINQLSMIEIRCQDSLY</sequence>
<gene>
    <name evidence="1" type="ORF">RFULGI_LOCUS17214</name>
</gene>
<feature type="non-terminal residue" evidence="1">
    <location>
        <position position="261"/>
    </location>
</feature>
<keyword evidence="2" id="KW-1185">Reference proteome</keyword>
<feature type="non-terminal residue" evidence="1">
    <location>
        <position position="1"/>
    </location>
</feature>
<reference evidence="1" key="1">
    <citation type="submission" date="2021-06" db="EMBL/GenBank/DDBJ databases">
        <authorList>
            <person name="Kallberg Y."/>
            <person name="Tangrot J."/>
            <person name="Rosling A."/>
        </authorList>
    </citation>
    <scope>NUCLEOTIDE SEQUENCE</scope>
    <source>
        <strain evidence="1">IN212</strain>
    </source>
</reference>
<protein>
    <submittedName>
        <fullName evidence="1">81_t:CDS:1</fullName>
    </submittedName>
</protein>
<proteinExistence type="predicted"/>
<dbReference type="OrthoDB" id="2376870at2759"/>
<organism evidence="1 2">
    <name type="scientific">Racocetra fulgida</name>
    <dbReference type="NCBI Taxonomy" id="60492"/>
    <lineage>
        <taxon>Eukaryota</taxon>
        <taxon>Fungi</taxon>
        <taxon>Fungi incertae sedis</taxon>
        <taxon>Mucoromycota</taxon>
        <taxon>Glomeromycotina</taxon>
        <taxon>Glomeromycetes</taxon>
        <taxon>Diversisporales</taxon>
        <taxon>Gigasporaceae</taxon>
        <taxon>Racocetra</taxon>
    </lineage>
</organism>